<dbReference type="EMBL" id="JAJEQC010000006">
    <property type="protein sequence ID" value="MCC2136850.1"/>
    <property type="molecule type" value="Genomic_DNA"/>
</dbReference>
<dbReference type="RefSeq" id="WP_308449210.1">
    <property type="nucleotide sequence ID" value="NZ_JAJEQC010000006.1"/>
</dbReference>
<dbReference type="AlphaFoldDB" id="A0AAE3DH09"/>
<name>A0AAE3DH09_9FIRM</name>
<accession>A0AAE3DH09</accession>
<keyword evidence="2" id="KW-1185">Reference proteome</keyword>
<evidence type="ECO:0000313" key="1">
    <source>
        <dbReference type="EMBL" id="MCC2136850.1"/>
    </source>
</evidence>
<comment type="caution">
    <text evidence="1">The sequence shown here is derived from an EMBL/GenBank/DDBJ whole genome shotgun (WGS) entry which is preliminary data.</text>
</comment>
<gene>
    <name evidence="1" type="ORF">LKD31_07450</name>
</gene>
<dbReference type="Proteomes" id="UP001199424">
    <property type="component" value="Unassembled WGS sequence"/>
</dbReference>
<reference evidence="1" key="1">
    <citation type="submission" date="2021-10" db="EMBL/GenBank/DDBJ databases">
        <title>Anaerobic single-cell dispensing facilitates the cultivation of human gut bacteria.</title>
        <authorList>
            <person name="Afrizal A."/>
        </authorList>
    </citation>
    <scope>NUCLEOTIDE SEQUENCE</scope>
    <source>
        <strain evidence="1">CLA-AA-H250</strain>
    </source>
</reference>
<evidence type="ECO:0000313" key="2">
    <source>
        <dbReference type="Proteomes" id="UP001199424"/>
    </source>
</evidence>
<proteinExistence type="predicted"/>
<organism evidence="1 2">
    <name type="scientific">Hominenteromicrobium mulieris</name>
    <dbReference type="NCBI Taxonomy" id="2885357"/>
    <lineage>
        <taxon>Bacteria</taxon>
        <taxon>Bacillati</taxon>
        <taxon>Bacillota</taxon>
        <taxon>Clostridia</taxon>
        <taxon>Eubacteriales</taxon>
        <taxon>Oscillospiraceae</taxon>
        <taxon>Hominenteromicrobium</taxon>
    </lineage>
</organism>
<protein>
    <recommendedName>
        <fullName evidence="3">Nucleotidyltransferase family protein</fullName>
    </recommendedName>
</protein>
<sequence>MNEEKWKLFLEVARTLNCRGATPLLYGSLGLWHRTGEAIFADDIDVLLPETWLSEQWSAFQTLLQAEDWRLIDAHEHTFEKRGVHCSFAALEELETFAGVPISEIETRAESGAKYRLLSVKQYLAVYKASAKDGYRVNTRGKKDAEKIALLEKLV</sequence>
<evidence type="ECO:0008006" key="3">
    <source>
        <dbReference type="Google" id="ProtNLM"/>
    </source>
</evidence>